<evidence type="ECO:0000256" key="17">
    <source>
        <dbReference type="SAM" id="MobiDB-lite"/>
    </source>
</evidence>
<keyword evidence="6 16" id="KW-0067">ATP-binding</keyword>
<evidence type="ECO:0000256" key="2">
    <source>
        <dbReference type="ARBA" id="ARBA00010871"/>
    </source>
</evidence>
<dbReference type="PROSITE" id="PS00843">
    <property type="entry name" value="DALA_DALA_LIGASE_1"/>
    <property type="match status" value="1"/>
</dbReference>
<dbReference type="PROSITE" id="PS00844">
    <property type="entry name" value="DALA_DALA_LIGASE_2"/>
    <property type="match status" value="1"/>
</dbReference>
<feature type="active site" evidence="13">
    <location>
        <position position="213"/>
    </location>
</feature>
<dbReference type="Gene3D" id="3.30.1490.20">
    <property type="entry name" value="ATP-grasp fold, A domain"/>
    <property type="match status" value="1"/>
</dbReference>
<feature type="binding site" evidence="14">
    <location>
        <begin position="213"/>
        <end position="214"/>
    </location>
    <ligand>
        <name>ATP</name>
        <dbReference type="ChEBI" id="CHEBI:30616"/>
    </ligand>
</feature>
<keyword evidence="10 15" id="KW-0464">Manganese</keyword>
<keyword evidence="4 15" id="KW-0479">Metal-binding</keyword>
<dbReference type="PIRSF" id="PIRSF039102">
    <property type="entry name" value="Ddl/VanB"/>
    <property type="match status" value="1"/>
</dbReference>
<comment type="function">
    <text evidence="12">Cell wall formation.</text>
</comment>
<dbReference type="Pfam" id="PF07478">
    <property type="entry name" value="Dala_Dala_lig_C"/>
    <property type="match status" value="1"/>
</dbReference>
<dbReference type="NCBIfam" id="NF002528">
    <property type="entry name" value="PRK01966.1-4"/>
    <property type="match status" value="1"/>
</dbReference>
<feature type="active site" evidence="13">
    <location>
        <position position="33"/>
    </location>
</feature>
<dbReference type="InterPro" id="IPR011761">
    <property type="entry name" value="ATP-grasp"/>
</dbReference>
<evidence type="ECO:0000313" key="19">
    <source>
        <dbReference type="EMBL" id="QWC11797.1"/>
    </source>
</evidence>
<keyword evidence="8 12" id="KW-0133">Cell shape</keyword>
<dbReference type="GO" id="GO:0008716">
    <property type="term" value="F:D-alanine-D-alanine ligase activity"/>
    <property type="evidence" value="ECO:0007669"/>
    <property type="project" value="UniProtKB-UniRule"/>
</dbReference>
<dbReference type="KEGG" id="ajg:KKR91_11440"/>
<feature type="binding site" evidence="14">
    <location>
        <begin position="342"/>
        <end position="343"/>
    </location>
    <ligand>
        <name>ATP</name>
        <dbReference type="ChEBI" id="CHEBI:30616"/>
    </ligand>
</feature>
<evidence type="ECO:0000256" key="16">
    <source>
        <dbReference type="PROSITE-ProRule" id="PRU00409"/>
    </source>
</evidence>
<dbReference type="InterPro" id="IPR016185">
    <property type="entry name" value="PreATP-grasp_dom_sf"/>
</dbReference>
<feature type="binding site" evidence="15">
    <location>
        <position position="343"/>
    </location>
    <ligand>
        <name>Mg(2+)</name>
        <dbReference type="ChEBI" id="CHEBI:18420"/>
        <label>1</label>
    </ligand>
</feature>
<feature type="binding site" evidence="14">
    <location>
        <begin position="243"/>
        <end position="250"/>
    </location>
    <ligand>
        <name>ATP</name>
        <dbReference type="ChEBI" id="CHEBI:30616"/>
    </ligand>
</feature>
<dbReference type="Proteomes" id="UP000676885">
    <property type="component" value="Chromosome"/>
</dbReference>
<dbReference type="GO" id="GO:0005524">
    <property type="term" value="F:ATP binding"/>
    <property type="evidence" value="ECO:0007669"/>
    <property type="project" value="UniProtKB-UniRule"/>
</dbReference>
<evidence type="ECO:0000256" key="3">
    <source>
        <dbReference type="ARBA" id="ARBA00022598"/>
    </source>
</evidence>
<keyword evidence="20" id="KW-1185">Reference proteome</keyword>
<dbReference type="SUPFAM" id="SSF52440">
    <property type="entry name" value="PreATP-grasp domain"/>
    <property type="match status" value="1"/>
</dbReference>
<evidence type="ECO:0000259" key="18">
    <source>
        <dbReference type="PROSITE" id="PS50975"/>
    </source>
</evidence>
<feature type="binding site" evidence="15">
    <location>
        <position position="345"/>
    </location>
    <ligand>
        <name>Mg(2+)</name>
        <dbReference type="ChEBI" id="CHEBI:18420"/>
        <label>2</label>
    </ligand>
</feature>
<keyword evidence="5 14" id="KW-0547">Nucleotide-binding</keyword>
<evidence type="ECO:0000256" key="4">
    <source>
        <dbReference type="ARBA" id="ARBA00022723"/>
    </source>
</evidence>
<dbReference type="GO" id="GO:0071555">
    <property type="term" value="P:cell wall organization"/>
    <property type="evidence" value="ECO:0007669"/>
    <property type="project" value="UniProtKB-KW"/>
</dbReference>
<dbReference type="NCBIfam" id="TIGR01205">
    <property type="entry name" value="D_ala_D_alaTIGR"/>
    <property type="match status" value="1"/>
</dbReference>
<dbReference type="PROSITE" id="PS50975">
    <property type="entry name" value="ATP_GRASP"/>
    <property type="match status" value="1"/>
</dbReference>
<evidence type="ECO:0000313" key="20">
    <source>
        <dbReference type="Proteomes" id="UP000676885"/>
    </source>
</evidence>
<keyword evidence="12" id="KW-0963">Cytoplasm</keyword>
<evidence type="ECO:0000256" key="14">
    <source>
        <dbReference type="PIRSR" id="PIRSR039102-2"/>
    </source>
</evidence>
<organism evidence="19 20">
    <name type="scientific">Arthrobacter jiangjiafuii</name>
    <dbReference type="NCBI Taxonomy" id="2817475"/>
    <lineage>
        <taxon>Bacteria</taxon>
        <taxon>Bacillati</taxon>
        <taxon>Actinomycetota</taxon>
        <taxon>Actinomycetes</taxon>
        <taxon>Micrococcales</taxon>
        <taxon>Micrococcaceae</taxon>
        <taxon>Arthrobacter</taxon>
    </lineage>
</organism>
<accession>A0A975M8D9</accession>
<feature type="active site" evidence="13">
    <location>
        <position position="354"/>
    </location>
</feature>
<evidence type="ECO:0000256" key="12">
    <source>
        <dbReference type="HAMAP-Rule" id="MF_00047"/>
    </source>
</evidence>
<dbReference type="InterPro" id="IPR000291">
    <property type="entry name" value="D-Ala_lig_Van_CS"/>
</dbReference>
<dbReference type="Gene3D" id="3.30.470.20">
    <property type="entry name" value="ATP-grasp fold, B domain"/>
    <property type="match status" value="1"/>
</dbReference>
<keyword evidence="7 15" id="KW-0460">Magnesium</keyword>
<dbReference type="InterPro" id="IPR005905">
    <property type="entry name" value="D_ala_D_ala"/>
</dbReference>
<dbReference type="PANTHER" id="PTHR23132:SF25">
    <property type="entry name" value="D-ALANINE--D-ALANINE LIGASE A"/>
    <property type="match status" value="1"/>
</dbReference>
<dbReference type="RefSeq" id="WP_210229840.1">
    <property type="nucleotide sequence ID" value="NZ_CP076022.1"/>
</dbReference>
<dbReference type="Pfam" id="PF01820">
    <property type="entry name" value="Dala_Dala_lig_N"/>
    <property type="match status" value="1"/>
</dbReference>
<dbReference type="InterPro" id="IPR013815">
    <property type="entry name" value="ATP_grasp_subdomain_1"/>
</dbReference>
<dbReference type="GO" id="GO:0046872">
    <property type="term" value="F:metal ion binding"/>
    <property type="evidence" value="ECO:0007669"/>
    <property type="project" value="UniProtKB-KW"/>
</dbReference>
<keyword evidence="9 12" id="KW-0573">Peptidoglycan synthesis</keyword>
<evidence type="ECO:0000256" key="11">
    <source>
        <dbReference type="ARBA" id="ARBA00023316"/>
    </source>
</evidence>
<dbReference type="InterPro" id="IPR011127">
    <property type="entry name" value="Dala_Dala_lig_N"/>
</dbReference>
<evidence type="ECO:0000256" key="10">
    <source>
        <dbReference type="ARBA" id="ARBA00023211"/>
    </source>
</evidence>
<feature type="domain" description="ATP-grasp" evidence="18">
    <location>
        <begin position="165"/>
        <end position="376"/>
    </location>
</feature>
<proteinExistence type="inferred from homology"/>
<protein>
    <recommendedName>
        <fullName evidence="12">D-alanine--D-alanine ligase</fullName>
        <ecNumber evidence="12">6.3.2.4</ecNumber>
    </recommendedName>
    <alternativeName>
        <fullName evidence="12">D-Ala-D-Ala ligase</fullName>
    </alternativeName>
    <alternativeName>
        <fullName evidence="12">D-alanylalanine synthetase</fullName>
    </alternativeName>
</protein>
<feature type="binding site" evidence="15">
    <location>
        <position position="330"/>
    </location>
    <ligand>
        <name>Mg(2+)</name>
        <dbReference type="ChEBI" id="CHEBI:18420"/>
        <label>1</label>
    </ligand>
</feature>
<evidence type="ECO:0000256" key="7">
    <source>
        <dbReference type="ARBA" id="ARBA00022842"/>
    </source>
</evidence>
<evidence type="ECO:0000256" key="1">
    <source>
        <dbReference type="ARBA" id="ARBA00001936"/>
    </source>
</evidence>
<comment type="cofactor">
    <cofactor evidence="15">
        <name>Mg(2+)</name>
        <dbReference type="ChEBI" id="CHEBI:18420"/>
    </cofactor>
    <cofactor evidence="15">
        <name>Mn(2+)</name>
        <dbReference type="ChEBI" id="CHEBI:29035"/>
    </cofactor>
    <text evidence="15">Binds 2 magnesium or manganese ions per subunit.</text>
</comment>
<evidence type="ECO:0000256" key="13">
    <source>
        <dbReference type="PIRSR" id="PIRSR039102-1"/>
    </source>
</evidence>
<comment type="pathway">
    <text evidence="12">Cell wall biogenesis; peptidoglycan biosynthesis.</text>
</comment>
<feature type="binding site" evidence="15">
    <location>
        <position position="343"/>
    </location>
    <ligand>
        <name>Mg(2+)</name>
        <dbReference type="ChEBI" id="CHEBI:18420"/>
        <label>2</label>
    </ligand>
</feature>
<feature type="binding site" evidence="14">
    <location>
        <position position="161"/>
    </location>
    <ligand>
        <name>ATP</name>
        <dbReference type="ChEBI" id="CHEBI:30616"/>
    </ligand>
</feature>
<keyword evidence="3 12" id="KW-0436">Ligase</keyword>
<dbReference type="InterPro" id="IPR011095">
    <property type="entry name" value="Dala_Dala_lig_C"/>
</dbReference>
<dbReference type="PANTHER" id="PTHR23132">
    <property type="entry name" value="D-ALANINE--D-ALANINE LIGASE"/>
    <property type="match status" value="1"/>
</dbReference>
<dbReference type="GO" id="GO:0008360">
    <property type="term" value="P:regulation of cell shape"/>
    <property type="evidence" value="ECO:0007669"/>
    <property type="project" value="UniProtKB-KW"/>
</dbReference>
<dbReference type="FunFam" id="3.30.470.20:FF:000008">
    <property type="entry name" value="D-alanine--D-alanine ligase"/>
    <property type="match status" value="1"/>
</dbReference>
<sequence>MNPETGVVPGTADSDGTGRRPRVAVLFGGRSSEHSVSCVTAAGVLEAIDRNKYDVVPVGIARNGQWSLVSADPSTWSLRSQTLPEVTVGTESVVLSADGTSSELVAHADGTLPRSLGRIDVVFPVLHGPFGEDGTLQGMLEMADIRYVGAGVLASAVGMDKHFMKVVFESAGLKVGPYEVITDRQWQKDASAALERAARLTFPLFVKPARGGSSMGITRVTDPTGLRAAVETAREHDPKVVVEAGITGREIEVAVLQGRGTDDPRTSHPGEIAVQHGGHEWYDFEAKYVDGTAAELSCPADLPAEISERVRALAALGFEAVGAEGLSRVDFFYTPEGELIINEINTMPGFTPVSMYPQMWAKSGLQYTELIDELISLALERKTGLR</sequence>
<dbReference type="Gene3D" id="3.40.50.20">
    <property type="match status" value="1"/>
</dbReference>
<dbReference type="EMBL" id="CP076022">
    <property type="protein sequence ID" value="QWC11797.1"/>
    <property type="molecule type" value="Genomic_DNA"/>
</dbReference>
<evidence type="ECO:0000256" key="5">
    <source>
        <dbReference type="ARBA" id="ARBA00022741"/>
    </source>
</evidence>
<comment type="subcellular location">
    <subcellularLocation>
        <location evidence="12">Cytoplasm</location>
    </subcellularLocation>
</comment>
<dbReference type="AlphaFoldDB" id="A0A975M8D9"/>
<dbReference type="HAMAP" id="MF_00047">
    <property type="entry name" value="Dala_Dala_lig"/>
    <property type="match status" value="1"/>
</dbReference>
<dbReference type="GO" id="GO:0005829">
    <property type="term" value="C:cytosol"/>
    <property type="evidence" value="ECO:0007669"/>
    <property type="project" value="TreeGrafter"/>
</dbReference>
<evidence type="ECO:0000256" key="15">
    <source>
        <dbReference type="PIRSR" id="PIRSR039102-3"/>
    </source>
</evidence>
<gene>
    <name evidence="12" type="primary">ddl</name>
    <name evidence="19" type="ORF">KKR91_11440</name>
</gene>
<evidence type="ECO:0000256" key="8">
    <source>
        <dbReference type="ARBA" id="ARBA00022960"/>
    </source>
</evidence>
<name>A0A975M8D9_9MICC</name>
<dbReference type="SUPFAM" id="SSF56059">
    <property type="entry name" value="Glutathione synthetase ATP-binding domain-like"/>
    <property type="match status" value="1"/>
</dbReference>
<dbReference type="GO" id="GO:0009252">
    <property type="term" value="P:peptidoglycan biosynthetic process"/>
    <property type="evidence" value="ECO:0007669"/>
    <property type="project" value="UniProtKB-UniRule"/>
</dbReference>
<reference evidence="19 20" key="1">
    <citation type="submission" date="2021-05" db="EMBL/GenBank/DDBJ databases">
        <title>Novel species in genus Arthrobacter.</title>
        <authorList>
            <person name="Zhang G."/>
        </authorList>
    </citation>
    <scope>NUCLEOTIDE SEQUENCE [LARGE SCALE GENOMIC DNA]</scope>
    <source>
        <strain evidence="20">zg-ZUI227</strain>
    </source>
</reference>
<comment type="cofactor">
    <cofactor evidence="1">
        <name>Mn(2+)</name>
        <dbReference type="ChEBI" id="CHEBI:29035"/>
    </cofactor>
</comment>
<comment type="catalytic activity">
    <reaction evidence="12">
        <text>2 D-alanine + ATP = D-alanyl-D-alanine + ADP + phosphate + H(+)</text>
        <dbReference type="Rhea" id="RHEA:11224"/>
        <dbReference type="ChEBI" id="CHEBI:15378"/>
        <dbReference type="ChEBI" id="CHEBI:30616"/>
        <dbReference type="ChEBI" id="CHEBI:43474"/>
        <dbReference type="ChEBI" id="CHEBI:57416"/>
        <dbReference type="ChEBI" id="CHEBI:57822"/>
        <dbReference type="ChEBI" id="CHEBI:456216"/>
        <dbReference type="EC" id="6.3.2.4"/>
    </reaction>
</comment>
<evidence type="ECO:0000256" key="6">
    <source>
        <dbReference type="ARBA" id="ARBA00022840"/>
    </source>
</evidence>
<comment type="similarity">
    <text evidence="2 12">Belongs to the D-alanine--D-alanine ligase family.</text>
</comment>
<feature type="binding site" evidence="14">
    <location>
        <begin position="205"/>
        <end position="207"/>
    </location>
    <ligand>
        <name>ATP</name>
        <dbReference type="ChEBI" id="CHEBI:30616"/>
    </ligand>
</feature>
<feature type="region of interest" description="Disordered" evidence="17">
    <location>
        <begin position="1"/>
        <end position="21"/>
    </location>
</feature>
<evidence type="ECO:0000256" key="9">
    <source>
        <dbReference type="ARBA" id="ARBA00022984"/>
    </source>
</evidence>
<keyword evidence="11 12" id="KW-0961">Cell wall biogenesis/degradation</keyword>
<dbReference type="EC" id="6.3.2.4" evidence="12"/>